<feature type="compositionally biased region" description="Polar residues" evidence="1">
    <location>
        <begin position="73"/>
        <end position="85"/>
    </location>
</feature>
<comment type="caution">
    <text evidence="2">The sequence shown here is derived from an EMBL/GenBank/DDBJ whole genome shotgun (WGS) entry which is preliminary data.</text>
</comment>
<organism evidence="2 3">
    <name type="scientific">Musa balbisiana</name>
    <name type="common">Banana</name>
    <dbReference type="NCBI Taxonomy" id="52838"/>
    <lineage>
        <taxon>Eukaryota</taxon>
        <taxon>Viridiplantae</taxon>
        <taxon>Streptophyta</taxon>
        <taxon>Embryophyta</taxon>
        <taxon>Tracheophyta</taxon>
        <taxon>Spermatophyta</taxon>
        <taxon>Magnoliopsida</taxon>
        <taxon>Liliopsida</taxon>
        <taxon>Zingiberales</taxon>
        <taxon>Musaceae</taxon>
        <taxon>Musa</taxon>
    </lineage>
</organism>
<protein>
    <submittedName>
        <fullName evidence="2">Uncharacterized protein</fullName>
    </submittedName>
</protein>
<evidence type="ECO:0000313" key="2">
    <source>
        <dbReference type="EMBL" id="THU71095.1"/>
    </source>
</evidence>
<dbReference type="EMBL" id="PYDT01000002">
    <property type="protein sequence ID" value="THU71095.1"/>
    <property type="molecule type" value="Genomic_DNA"/>
</dbReference>
<accession>A0A4V4H9D0</accession>
<dbReference type="AlphaFoldDB" id="A0A4V4H9D0"/>
<proteinExistence type="predicted"/>
<gene>
    <name evidence="2" type="ORF">C4D60_Mb08t31930</name>
</gene>
<dbReference type="PANTHER" id="PTHR35485:SF4">
    <property type="entry name" value="EXPRESSED PROTEIN"/>
    <property type="match status" value="1"/>
</dbReference>
<dbReference type="Proteomes" id="UP000317650">
    <property type="component" value="Chromosome 8"/>
</dbReference>
<reference evidence="2 3" key="1">
    <citation type="journal article" date="2019" name="Nat. Plants">
        <title>Genome sequencing of Musa balbisiana reveals subgenome evolution and function divergence in polyploid bananas.</title>
        <authorList>
            <person name="Yao X."/>
        </authorList>
    </citation>
    <scope>NUCLEOTIDE SEQUENCE [LARGE SCALE GENOMIC DNA]</scope>
    <source>
        <strain evidence="3">cv. DH-PKW</strain>
        <tissue evidence="2">Leaves</tissue>
    </source>
</reference>
<keyword evidence="3" id="KW-1185">Reference proteome</keyword>
<dbReference type="PANTHER" id="PTHR35485">
    <property type="entry name" value="OS01G0888900 PROTEIN"/>
    <property type="match status" value="1"/>
</dbReference>
<evidence type="ECO:0000313" key="3">
    <source>
        <dbReference type="Proteomes" id="UP000317650"/>
    </source>
</evidence>
<sequence length="145" mass="17029">MDLVTGDFHLYPDNNFFFRKRMWDRDSLKKDPKGLTEPSTLPTEKRMEGLIPYIYRAIKRRKARKYYRSLSTGSSQWFSDTNTQRFPRPPPIKLGSFHQEQNGHRRHRSLEDSSSKRVGGGRGRLAKQTRFGWLSRMFSCITGAN</sequence>
<feature type="region of interest" description="Disordered" evidence="1">
    <location>
        <begin position="73"/>
        <end position="123"/>
    </location>
</feature>
<evidence type="ECO:0000256" key="1">
    <source>
        <dbReference type="SAM" id="MobiDB-lite"/>
    </source>
</evidence>
<name>A0A4V4H9D0_MUSBA</name>